<reference evidence="2 3" key="1">
    <citation type="journal article" date="2019" name="Commun. Biol.">
        <title>The bagworm genome reveals a unique fibroin gene that provides high tensile strength.</title>
        <authorList>
            <person name="Kono N."/>
            <person name="Nakamura H."/>
            <person name="Ohtoshi R."/>
            <person name="Tomita M."/>
            <person name="Numata K."/>
            <person name="Arakawa K."/>
        </authorList>
    </citation>
    <scope>NUCLEOTIDE SEQUENCE [LARGE SCALE GENOMIC DNA]</scope>
</reference>
<gene>
    <name evidence="2" type="ORF">EVAR_77934_1</name>
</gene>
<organism evidence="2 3">
    <name type="scientific">Eumeta variegata</name>
    <name type="common">Bagworm moth</name>
    <name type="synonym">Eumeta japonica</name>
    <dbReference type="NCBI Taxonomy" id="151549"/>
    <lineage>
        <taxon>Eukaryota</taxon>
        <taxon>Metazoa</taxon>
        <taxon>Ecdysozoa</taxon>
        <taxon>Arthropoda</taxon>
        <taxon>Hexapoda</taxon>
        <taxon>Insecta</taxon>
        <taxon>Pterygota</taxon>
        <taxon>Neoptera</taxon>
        <taxon>Endopterygota</taxon>
        <taxon>Lepidoptera</taxon>
        <taxon>Glossata</taxon>
        <taxon>Ditrysia</taxon>
        <taxon>Tineoidea</taxon>
        <taxon>Psychidae</taxon>
        <taxon>Oiketicinae</taxon>
        <taxon>Eumeta</taxon>
    </lineage>
</organism>
<keyword evidence="3" id="KW-1185">Reference proteome</keyword>
<feature type="region of interest" description="Disordered" evidence="1">
    <location>
        <begin position="1"/>
        <end position="22"/>
    </location>
</feature>
<name>A0A4C1XVQ7_EUMVA</name>
<feature type="region of interest" description="Disordered" evidence="1">
    <location>
        <begin position="102"/>
        <end position="121"/>
    </location>
</feature>
<dbReference type="AlphaFoldDB" id="A0A4C1XVQ7"/>
<proteinExistence type="predicted"/>
<protein>
    <submittedName>
        <fullName evidence="2">Uncharacterized protein</fullName>
    </submittedName>
</protein>
<dbReference type="OrthoDB" id="7489730at2759"/>
<evidence type="ECO:0000313" key="2">
    <source>
        <dbReference type="EMBL" id="GBP66317.1"/>
    </source>
</evidence>
<dbReference type="Proteomes" id="UP000299102">
    <property type="component" value="Unassembled WGS sequence"/>
</dbReference>
<sequence length="121" mass="13949">MEEKRFPPNTPAPLHPVTDRHRTHQWYRHQRTMDRGGGNIWIHFLPSTAEEFRVTQRYLQSMCSKDPTATWYCYTSANEYSTKVSIRGLPSDTELQMVAYRDGGTTTDGFPSDVRASHPST</sequence>
<evidence type="ECO:0000256" key="1">
    <source>
        <dbReference type="SAM" id="MobiDB-lite"/>
    </source>
</evidence>
<dbReference type="EMBL" id="BGZK01000954">
    <property type="protein sequence ID" value="GBP66317.1"/>
    <property type="molecule type" value="Genomic_DNA"/>
</dbReference>
<accession>A0A4C1XVQ7</accession>
<evidence type="ECO:0000313" key="3">
    <source>
        <dbReference type="Proteomes" id="UP000299102"/>
    </source>
</evidence>
<comment type="caution">
    <text evidence="2">The sequence shown here is derived from an EMBL/GenBank/DDBJ whole genome shotgun (WGS) entry which is preliminary data.</text>
</comment>